<dbReference type="InterPro" id="IPR030664">
    <property type="entry name" value="SdhA/FrdA/AprA"/>
</dbReference>
<keyword evidence="2" id="KW-0999">Mitochondrion inner membrane</keyword>
<dbReference type="Gene3D" id="4.10.80.40">
    <property type="entry name" value="succinate dehydrogenase protein domain"/>
    <property type="match status" value="1"/>
</dbReference>
<dbReference type="PANTHER" id="PTHR11632">
    <property type="entry name" value="SUCCINATE DEHYDROGENASE 2 FLAVOPROTEIN SUBUNIT"/>
    <property type="match status" value="1"/>
</dbReference>
<dbReference type="EMBL" id="FN654755">
    <property type="protein sequence ID" value="CBY36305.1"/>
    <property type="molecule type" value="Genomic_DNA"/>
</dbReference>
<dbReference type="PANTHER" id="PTHR11632:SF51">
    <property type="entry name" value="SUCCINATE DEHYDROGENASE [UBIQUINONE] FLAVOPROTEIN SUBUNIT, MITOCHONDRIAL"/>
    <property type="match status" value="1"/>
</dbReference>
<dbReference type="Gene3D" id="1.20.58.100">
    <property type="entry name" value="Fumarate reductase/succinate dehydrogenase flavoprotein-like, C-terminal domain"/>
    <property type="match status" value="1"/>
</dbReference>
<dbReference type="Proteomes" id="UP000011014">
    <property type="component" value="Unassembled WGS sequence"/>
</dbReference>
<feature type="domain" description="Fumarate reductase/succinate dehydrogenase flavoprotein-like C-terminal" evidence="4">
    <location>
        <begin position="2"/>
        <end position="85"/>
    </location>
</feature>
<gene>
    <name evidence="5" type="ORF">GSOID_T00028800001</name>
</gene>
<dbReference type="GO" id="GO:0050660">
    <property type="term" value="F:flavin adenine dinucleotide binding"/>
    <property type="evidence" value="ECO:0007669"/>
    <property type="project" value="TreeGrafter"/>
</dbReference>
<evidence type="ECO:0000259" key="4">
    <source>
        <dbReference type="Pfam" id="PF02910"/>
    </source>
</evidence>
<evidence type="ECO:0000256" key="3">
    <source>
        <dbReference type="ARBA" id="ARBA00023128"/>
    </source>
</evidence>
<keyword evidence="2" id="KW-0472">Membrane</keyword>
<keyword evidence="3" id="KW-0496">Mitochondrion</keyword>
<dbReference type="SUPFAM" id="SSF46977">
    <property type="entry name" value="Succinate dehydrogenase/fumarate reductase flavoprotein C-terminal domain"/>
    <property type="match status" value="1"/>
</dbReference>
<dbReference type="GO" id="GO:0008177">
    <property type="term" value="F:succinate dehydrogenase (quinone) activity"/>
    <property type="evidence" value="ECO:0007669"/>
    <property type="project" value="TreeGrafter"/>
</dbReference>
<dbReference type="GO" id="GO:0009055">
    <property type="term" value="F:electron transfer activity"/>
    <property type="evidence" value="ECO:0007669"/>
    <property type="project" value="TreeGrafter"/>
</dbReference>
<evidence type="ECO:0000313" key="5">
    <source>
        <dbReference type="EMBL" id="CBY36305.1"/>
    </source>
</evidence>
<sequence length="85" mass="9845">ESACARKESRGAHAREDFQDRVDEFDYARPLEGQTEVPMEQHWRKHTMSLIDPETGKVTLHYRGVIDNTLNEEECASVPPTLRVY</sequence>
<dbReference type="AlphaFoldDB" id="E4YLE4"/>
<evidence type="ECO:0000256" key="1">
    <source>
        <dbReference type="ARBA" id="ARBA00004443"/>
    </source>
</evidence>
<reference evidence="5" key="1">
    <citation type="journal article" date="2010" name="Science">
        <title>Plasticity of animal genome architecture unmasked by rapid evolution of a pelagic tunicate.</title>
        <authorList>
            <person name="Denoeud F."/>
            <person name="Henriet S."/>
            <person name="Mungpakdee S."/>
            <person name="Aury J.M."/>
            <person name="Da Silva C."/>
            <person name="Brinkmann H."/>
            <person name="Mikhaleva J."/>
            <person name="Olsen L.C."/>
            <person name="Jubin C."/>
            <person name="Canestro C."/>
            <person name="Bouquet J.M."/>
            <person name="Danks G."/>
            <person name="Poulain J."/>
            <person name="Campsteijn C."/>
            <person name="Adamski M."/>
            <person name="Cross I."/>
            <person name="Yadetie F."/>
            <person name="Muffato M."/>
            <person name="Louis A."/>
            <person name="Butcher S."/>
            <person name="Tsagkogeorga G."/>
            <person name="Konrad A."/>
            <person name="Singh S."/>
            <person name="Jensen M.F."/>
            <person name="Cong E.H."/>
            <person name="Eikeseth-Otteraa H."/>
            <person name="Noel B."/>
            <person name="Anthouard V."/>
            <person name="Porcel B.M."/>
            <person name="Kachouri-Lafond R."/>
            <person name="Nishino A."/>
            <person name="Ugolini M."/>
            <person name="Chourrout P."/>
            <person name="Nishida H."/>
            <person name="Aasland R."/>
            <person name="Huzurbazar S."/>
            <person name="Westhof E."/>
            <person name="Delsuc F."/>
            <person name="Lehrach H."/>
            <person name="Reinhardt R."/>
            <person name="Weissenbach J."/>
            <person name="Roy S.W."/>
            <person name="Artiguenave F."/>
            <person name="Postlethwait J.H."/>
            <person name="Manak J.R."/>
            <person name="Thompson E.M."/>
            <person name="Jaillon O."/>
            <person name="Du Pasquier L."/>
            <person name="Boudinot P."/>
            <person name="Liberles D.A."/>
            <person name="Volff J.N."/>
            <person name="Philippe H."/>
            <person name="Lenhard B."/>
            <person name="Roest Crollius H."/>
            <person name="Wincker P."/>
            <person name="Chourrout D."/>
        </authorList>
    </citation>
    <scope>NUCLEOTIDE SEQUENCE [LARGE SCALE GENOMIC DNA]</scope>
</reference>
<name>E4YLE4_OIKDI</name>
<dbReference type="FunFam" id="4.10.80.40:FF:000004">
    <property type="entry name" value="Succinate dehydrogenase [ubiquinone] flavoprotein subunit, mitochondrial"/>
    <property type="match status" value="1"/>
</dbReference>
<dbReference type="GO" id="GO:0006121">
    <property type="term" value="P:mitochondrial electron transport, succinate to ubiquinone"/>
    <property type="evidence" value="ECO:0007669"/>
    <property type="project" value="TreeGrafter"/>
</dbReference>
<accession>E4YLE4</accession>
<evidence type="ECO:0000256" key="2">
    <source>
        <dbReference type="ARBA" id="ARBA00022792"/>
    </source>
</evidence>
<proteinExistence type="predicted"/>
<dbReference type="GO" id="GO:0005743">
    <property type="term" value="C:mitochondrial inner membrane"/>
    <property type="evidence" value="ECO:0007669"/>
    <property type="project" value="UniProtKB-SubCell"/>
</dbReference>
<dbReference type="InterPro" id="IPR015939">
    <property type="entry name" value="Fum_Rdtase/Succ_DH_flav-like_C"/>
</dbReference>
<feature type="non-terminal residue" evidence="5">
    <location>
        <position position="1"/>
    </location>
</feature>
<organism evidence="5">
    <name type="scientific">Oikopleura dioica</name>
    <name type="common">Tunicate</name>
    <dbReference type="NCBI Taxonomy" id="34765"/>
    <lineage>
        <taxon>Eukaryota</taxon>
        <taxon>Metazoa</taxon>
        <taxon>Chordata</taxon>
        <taxon>Tunicata</taxon>
        <taxon>Appendicularia</taxon>
        <taxon>Copelata</taxon>
        <taxon>Oikopleuridae</taxon>
        <taxon>Oikopleura</taxon>
    </lineage>
</organism>
<comment type="subcellular location">
    <subcellularLocation>
        <location evidence="1">Mitochondrion inner membrane</location>
        <topology evidence="1">Peripheral membrane protein</topology>
        <orientation evidence="1">Matrix side</orientation>
    </subcellularLocation>
</comment>
<protein>
    <recommendedName>
        <fullName evidence="4">Fumarate reductase/succinate dehydrogenase flavoprotein-like C-terminal domain-containing protein</fullName>
    </recommendedName>
</protein>
<dbReference type="InterPro" id="IPR037099">
    <property type="entry name" value="Fum_R/Succ_DH_flav-like_C_sf"/>
</dbReference>
<dbReference type="Pfam" id="PF02910">
    <property type="entry name" value="Succ_DH_flav_C"/>
    <property type="match status" value="1"/>
</dbReference>